<feature type="compositionally biased region" description="Basic and acidic residues" evidence="1">
    <location>
        <begin position="652"/>
        <end position="673"/>
    </location>
</feature>
<keyword evidence="3" id="KW-1185">Reference proteome</keyword>
<dbReference type="GO" id="GO:0005886">
    <property type="term" value="C:plasma membrane"/>
    <property type="evidence" value="ECO:0007669"/>
    <property type="project" value="TreeGrafter"/>
</dbReference>
<dbReference type="GO" id="GO:0008289">
    <property type="term" value="F:lipid binding"/>
    <property type="evidence" value="ECO:0007669"/>
    <property type="project" value="TreeGrafter"/>
</dbReference>
<evidence type="ECO:0000313" key="2">
    <source>
        <dbReference type="EMBL" id="WFD18720.1"/>
    </source>
</evidence>
<dbReference type="Proteomes" id="UP001220961">
    <property type="component" value="Chromosome 2"/>
</dbReference>
<dbReference type="EMBL" id="CP119909">
    <property type="protein sequence ID" value="WFD18720.1"/>
    <property type="molecule type" value="Genomic_DNA"/>
</dbReference>
<feature type="region of interest" description="Disordered" evidence="1">
    <location>
        <begin position="382"/>
        <end position="416"/>
    </location>
</feature>
<feature type="compositionally biased region" description="Polar residues" evidence="1">
    <location>
        <begin position="537"/>
        <end position="552"/>
    </location>
</feature>
<evidence type="ECO:0000256" key="1">
    <source>
        <dbReference type="SAM" id="MobiDB-lite"/>
    </source>
</evidence>
<dbReference type="Pfam" id="PF13805">
    <property type="entry name" value="Pil1"/>
    <property type="match status" value="1"/>
</dbReference>
<dbReference type="GO" id="GO:0070941">
    <property type="term" value="P:eisosome assembly"/>
    <property type="evidence" value="ECO:0007669"/>
    <property type="project" value="TreeGrafter"/>
</dbReference>
<organism evidence="2 3">
    <name type="scientific">Malassezia caprae</name>
    <dbReference type="NCBI Taxonomy" id="1381934"/>
    <lineage>
        <taxon>Eukaryota</taxon>
        <taxon>Fungi</taxon>
        <taxon>Dikarya</taxon>
        <taxon>Basidiomycota</taxon>
        <taxon>Ustilaginomycotina</taxon>
        <taxon>Malasseziomycetes</taxon>
        <taxon>Malasseziales</taxon>
        <taxon>Malasseziaceae</taxon>
        <taxon>Malassezia</taxon>
    </lineage>
</organism>
<dbReference type="GO" id="GO:0006897">
    <property type="term" value="P:endocytosis"/>
    <property type="evidence" value="ECO:0007669"/>
    <property type="project" value="TreeGrafter"/>
</dbReference>
<dbReference type="InterPro" id="IPR027267">
    <property type="entry name" value="AH/BAR_dom_sf"/>
</dbReference>
<evidence type="ECO:0000313" key="3">
    <source>
        <dbReference type="Proteomes" id="UP001220961"/>
    </source>
</evidence>
<dbReference type="InterPro" id="IPR028245">
    <property type="entry name" value="PIL1/LSP1"/>
</dbReference>
<feature type="compositionally biased region" description="Acidic residues" evidence="1">
    <location>
        <begin position="824"/>
        <end position="835"/>
    </location>
</feature>
<feature type="region of interest" description="Disordered" evidence="1">
    <location>
        <begin position="515"/>
        <end position="678"/>
    </location>
</feature>
<feature type="region of interest" description="Disordered" evidence="1">
    <location>
        <begin position="765"/>
        <end position="835"/>
    </location>
</feature>
<feature type="region of interest" description="Disordered" evidence="1">
    <location>
        <begin position="225"/>
        <end position="321"/>
    </location>
</feature>
<dbReference type="PANTHER" id="PTHR31962">
    <property type="entry name" value="SPHINGOLIPID LONG CHAIN BASE-RESPONSIVE PROTEIN PIL1"/>
    <property type="match status" value="1"/>
</dbReference>
<sequence>MNVQLDRNQPRTPATDSRALQSLIKSEKEYVDDLLNATSSAFSAASSLHAWGLSETPDLGQATGHVSRMLESVVNAQKTYSYSLNQYRESLKDMLDREQSIRSIVRDRDILMNRVIKSSQRKPTRREMMKGEEEYQARIFDAQRELQACEQTLANEMASLVGVKRRTFKEAFMMRAKTLGDMGAQMTDCARHILVYLDQFDADIPVAPMPISSMELPEPVPMSPAAFVPPSRSSPNVFLPDGEGAMQRLPPESLASHGPLPPVPVDGDVGPEPALPVDEPRMPSRQRISRSNSASEPFSTPRPSSKKVQRRTSSIMSYGTPMSVPAVPGGVPTAPQMNLAHARDGFVAPAIPGGVPTAPRLYMHGPSVDADDASTVDSSVVYRPGRHGRSQSVDDEAFRGSSRHSHSRHGSGTSFLSKMSGLFKTELRSPNAMHRNSSQRSHGSDAGWGSGQVSRRPRMYRDDSSDDEPMGGANVVRHVNDRVSNGRGATTWHPKTAEEQALDEAIRRSVMGAGIVPAKNGPSTRQSDEYGIRMGPPSQSVVQSRMTRSTSLDYVDAVTMRPGSANGVRKVKKRSSSDQVGGSAKGKGKKKKDPAAHPPPAPSSFYTAKSPAPAPARPSSVSSVSRQGTPLKSAMKGHGTPSSAQKRLHIAGSEEDHTLKMDDQVDGTGHLDLDLPELGFTKDPSLAPALSYLGPVVPSGQAPTSGLGGEAAATYLSFVENENAPAPAAAPAPAPATAQAPAPAPAPAASEPPVMASAVPAVTATLLSQRPARPPRAKVPRKKNTVPAPAPLSDALNDDDDDDVVGVERRATSWSTRIGRADSSDEEGEADGDDGDAYISARKKFGSATRHLGEATGAIAPKVKGEQRATAPGM</sequence>
<accession>A0AAF0E501</accession>
<feature type="compositionally biased region" description="Low complexity" evidence="1">
    <location>
        <begin position="617"/>
        <end position="626"/>
    </location>
</feature>
<dbReference type="GO" id="GO:0036286">
    <property type="term" value="C:eisosome filament"/>
    <property type="evidence" value="ECO:0007669"/>
    <property type="project" value="TreeGrafter"/>
</dbReference>
<feature type="region of interest" description="Disordered" evidence="1">
    <location>
        <begin position="724"/>
        <end position="753"/>
    </location>
</feature>
<dbReference type="SUPFAM" id="SSF103657">
    <property type="entry name" value="BAR/IMD domain-like"/>
    <property type="match status" value="1"/>
</dbReference>
<gene>
    <name evidence="2" type="ORF">MCAP1_000929</name>
</gene>
<feature type="region of interest" description="Disordered" evidence="1">
    <location>
        <begin position="431"/>
        <end position="497"/>
    </location>
</feature>
<feature type="compositionally biased region" description="Low complexity" evidence="1">
    <location>
        <begin position="735"/>
        <end position="753"/>
    </location>
</feature>
<feature type="compositionally biased region" description="Polar residues" evidence="1">
    <location>
        <begin position="289"/>
        <end position="303"/>
    </location>
</feature>
<name>A0AAF0E501_9BASI</name>
<proteinExistence type="predicted"/>
<feature type="region of interest" description="Disordered" evidence="1">
    <location>
        <begin position="855"/>
        <end position="874"/>
    </location>
</feature>
<reference evidence="2" key="1">
    <citation type="submission" date="2023-03" db="EMBL/GenBank/DDBJ databases">
        <title>Mating type loci evolution in Malassezia.</title>
        <authorList>
            <person name="Coelho M.A."/>
        </authorList>
    </citation>
    <scope>NUCLEOTIDE SEQUENCE</scope>
    <source>
        <strain evidence="2">CBS 10434</strain>
    </source>
</reference>
<feature type="compositionally biased region" description="Acidic residues" evidence="1">
    <location>
        <begin position="796"/>
        <end position="805"/>
    </location>
</feature>
<dbReference type="Gene3D" id="1.20.1270.60">
    <property type="entry name" value="Arfaptin homology (AH) domain/BAR domain"/>
    <property type="match status" value="1"/>
</dbReference>
<feature type="compositionally biased region" description="Basic residues" evidence="1">
    <location>
        <begin position="773"/>
        <end position="784"/>
    </location>
</feature>
<protein>
    <submittedName>
        <fullName evidence="2">Uncharacterized protein</fullName>
    </submittedName>
</protein>
<dbReference type="PANTHER" id="PTHR31962:SF1">
    <property type="entry name" value="SPHINGOLIPID LONG CHAIN BASE-RESPONSIVE PROTEIN PIL1"/>
    <property type="match status" value="1"/>
</dbReference>
<dbReference type="AlphaFoldDB" id="A0AAF0E501"/>